<sequence length="230" mass="24546">MAEDGDGEFAFDLNEPPLEHGNEHVMALVEVNHRRKERHDRRSEKTIVLSYHFFGIILPGSELTFALLVKHLEHNASGGGGVERERARPVSATQAMRAGPASTMQAAASVTRARPASATQAAAAATAARATRAGPASTTQAAAASVSGEVERRAACLHATLKELNEANAGVLRINCGSGYRTDKGNSSGSLVNSCEDGGQEWQICVPSYLYTALNVGLHREMLDIILQNW</sequence>
<proteinExistence type="predicted"/>
<dbReference type="EnsemblPlants" id="ORUFI03G06010.1">
    <property type="protein sequence ID" value="ORUFI03G06010.1"/>
    <property type="gene ID" value="ORUFI03G06010"/>
</dbReference>
<accession>A0A0E0NQN5</accession>
<dbReference type="AlphaFoldDB" id="A0A0E0NQN5"/>
<protein>
    <submittedName>
        <fullName evidence="1">Uncharacterized protein</fullName>
    </submittedName>
</protein>
<dbReference type="HOGENOM" id="CLU_077255_0_0_1"/>
<keyword evidence="2" id="KW-1185">Reference proteome</keyword>
<organism evidence="1 2">
    <name type="scientific">Oryza rufipogon</name>
    <name type="common">Brownbeard rice</name>
    <name type="synonym">Asian wild rice</name>
    <dbReference type="NCBI Taxonomy" id="4529"/>
    <lineage>
        <taxon>Eukaryota</taxon>
        <taxon>Viridiplantae</taxon>
        <taxon>Streptophyta</taxon>
        <taxon>Embryophyta</taxon>
        <taxon>Tracheophyta</taxon>
        <taxon>Spermatophyta</taxon>
        <taxon>Magnoliopsida</taxon>
        <taxon>Liliopsida</taxon>
        <taxon>Poales</taxon>
        <taxon>Poaceae</taxon>
        <taxon>BOP clade</taxon>
        <taxon>Oryzoideae</taxon>
        <taxon>Oryzeae</taxon>
        <taxon>Oryzinae</taxon>
        <taxon>Oryza</taxon>
    </lineage>
</organism>
<name>A0A0E0NQN5_ORYRU</name>
<dbReference type="OMA" id="KHITHIA"/>
<reference evidence="1" key="2">
    <citation type="submission" date="2015-06" db="UniProtKB">
        <authorList>
            <consortium name="EnsemblPlants"/>
        </authorList>
    </citation>
    <scope>IDENTIFICATION</scope>
</reference>
<evidence type="ECO:0000313" key="2">
    <source>
        <dbReference type="Proteomes" id="UP000008022"/>
    </source>
</evidence>
<dbReference type="Proteomes" id="UP000008022">
    <property type="component" value="Unassembled WGS sequence"/>
</dbReference>
<reference evidence="2" key="1">
    <citation type="submission" date="2013-06" db="EMBL/GenBank/DDBJ databases">
        <authorList>
            <person name="Zhao Q."/>
        </authorList>
    </citation>
    <scope>NUCLEOTIDE SEQUENCE</scope>
    <source>
        <strain evidence="2">cv. W1943</strain>
    </source>
</reference>
<evidence type="ECO:0000313" key="1">
    <source>
        <dbReference type="EnsemblPlants" id="ORUFI03G06010.1"/>
    </source>
</evidence>
<dbReference type="Gramene" id="ORUFI03G06010.1">
    <property type="protein sequence ID" value="ORUFI03G06010.1"/>
    <property type="gene ID" value="ORUFI03G06010"/>
</dbReference>